<feature type="repeat" description="WD" evidence="5">
    <location>
        <begin position="247"/>
        <end position="288"/>
    </location>
</feature>
<dbReference type="InterPro" id="IPR001680">
    <property type="entry name" value="WD40_rpt"/>
</dbReference>
<keyword evidence="8" id="KW-1185">Reference proteome</keyword>
<keyword evidence="2 5" id="KW-0853">WD repeat</keyword>
<accession>A0AAE0BYK8</accession>
<dbReference type="GO" id="GO:0034511">
    <property type="term" value="F:U3 snoRNA binding"/>
    <property type="evidence" value="ECO:0007669"/>
    <property type="project" value="InterPro"/>
</dbReference>
<evidence type="ECO:0000313" key="8">
    <source>
        <dbReference type="Proteomes" id="UP001190700"/>
    </source>
</evidence>
<dbReference type="InterPro" id="IPR036322">
    <property type="entry name" value="WD40_repeat_dom_sf"/>
</dbReference>
<dbReference type="GO" id="GO:0032040">
    <property type="term" value="C:small-subunit processome"/>
    <property type="evidence" value="ECO:0007669"/>
    <property type="project" value="TreeGrafter"/>
</dbReference>
<evidence type="ECO:0000256" key="4">
    <source>
        <dbReference type="ARBA" id="ARBA00023242"/>
    </source>
</evidence>
<feature type="compositionally biased region" description="Basic and acidic residues" evidence="6">
    <location>
        <begin position="77"/>
        <end position="86"/>
    </location>
</feature>
<evidence type="ECO:0000256" key="1">
    <source>
        <dbReference type="ARBA" id="ARBA00004123"/>
    </source>
</evidence>
<dbReference type="FunFam" id="2.130.10.10:FF:000509">
    <property type="entry name" value="U3 small nucleolar RNA-interacting protein"/>
    <property type="match status" value="1"/>
</dbReference>
<feature type="region of interest" description="Disordered" evidence="6">
    <location>
        <begin position="1"/>
        <end position="98"/>
    </location>
</feature>
<sequence length="478" mass="52297">MPLKKSRKRGAKQAEVPAKKKRAVEKEDKDDEILESDSDEEPVSGGDGEDDEDDDEVQESATERRLRLAKSILQQVKNEENVHHGDEDEDEDDAQGLVSSDDRVATRLKNEMMEARGYRQRQVACKVVIPSGGIAETGTTRRGHARPVTCLTLTSDDTTAYTASKDGAVFKWDVESGTKTKFCYGGDYMKYDGPNYPGSFAEPGPSSNGYAVLSCAVSSDGNFLATGGGDRVVHIYDTRSQKQIQAFPGHKDMITGLKFRDGTNQLFSVGLDRAVKMWSLDDMMYLDTLFGHQGEIMGVDCDNKERPITVSRDHTSRMWKVADETHLVFRGGGYSLDCITLMGGGAWVTGSDNGSLQLWQQMKKKPTMLVKGAHGESEESGLGAAAGWVQSLAAVKGGDLLASGAGDGCIRLWGLERDSTSMKELYEVPVRGFVNGLAFARSGEFLVAGIGQEPRMGRWARDAKARNGLFVHRIELKE</sequence>
<organism evidence="7 8">
    <name type="scientific">Cymbomonas tetramitiformis</name>
    <dbReference type="NCBI Taxonomy" id="36881"/>
    <lineage>
        <taxon>Eukaryota</taxon>
        <taxon>Viridiplantae</taxon>
        <taxon>Chlorophyta</taxon>
        <taxon>Pyramimonadophyceae</taxon>
        <taxon>Pyramimonadales</taxon>
        <taxon>Pyramimonadaceae</taxon>
        <taxon>Cymbomonas</taxon>
    </lineage>
</organism>
<comment type="caution">
    <text evidence="7">The sequence shown here is derived from an EMBL/GenBank/DDBJ whole genome shotgun (WGS) entry which is preliminary data.</text>
</comment>
<protein>
    <submittedName>
        <fullName evidence="7">Uncharacterized protein</fullName>
    </submittedName>
</protein>
<dbReference type="Proteomes" id="UP001190700">
    <property type="component" value="Unassembled WGS sequence"/>
</dbReference>
<proteinExistence type="predicted"/>
<dbReference type="InterPro" id="IPR015943">
    <property type="entry name" value="WD40/YVTN_repeat-like_dom_sf"/>
</dbReference>
<dbReference type="PROSITE" id="PS50082">
    <property type="entry name" value="WD_REPEATS_2"/>
    <property type="match status" value="4"/>
</dbReference>
<dbReference type="AlphaFoldDB" id="A0AAE0BYK8"/>
<reference evidence="7 8" key="1">
    <citation type="journal article" date="2015" name="Genome Biol. Evol.">
        <title>Comparative Genomics of a Bacterivorous Green Alga Reveals Evolutionary Causalities and Consequences of Phago-Mixotrophic Mode of Nutrition.</title>
        <authorList>
            <person name="Burns J.A."/>
            <person name="Paasch A."/>
            <person name="Narechania A."/>
            <person name="Kim E."/>
        </authorList>
    </citation>
    <scope>NUCLEOTIDE SEQUENCE [LARGE SCALE GENOMIC DNA]</scope>
    <source>
        <strain evidence="7 8">PLY_AMNH</strain>
    </source>
</reference>
<dbReference type="InterPro" id="IPR039241">
    <property type="entry name" value="Rrp9-like"/>
</dbReference>
<evidence type="ECO:0000256" key="5">
    <source>
        <dbReference type="PROSITE-ProRule" id="PRU00221"/>
    </source>
</evidence>
<dbReference type="PANTHER" id="PTHR19865:SF0">
    <property type="entry name" value="U3 SMALL NUCLEOLAR RNA-INTERACTING PROTEIN 2"/>
    <property type="match status" value="1"/>
</dbReference>
<dbReference type="PROSITE" id="PS50294">
    <property type="entry name" value="WD_REPEATS_REGION"/>
    <property type="match status" value="2"/>
</dbReference>
<evidence type="ECO:0000256" key="3">
    <source>
        <dbReference type="ARBA" id="ARBA00022737"/>
    </source>
</evidence>
<feature type="repeat" description="WD" evidence="5">
    <location>
        <begin position="205"/>
        <end position="246"/>
    </location>
</feature>
<name>A0AAE0BYK8_9CHLO</name>
<dbReference type="SUPFAM" id="SSF50978">
    <property type="entry name" value="WD40 repeat-like"/>
    <property type="match status" value="1"/>
</dbReference>
<feature type="compositionally biased region" description="Basic residues" evidence="6">
    <location>
        <begin position="1"/>
        <end position="11"/>
    </location>
</feature>
<dbReference type="PANTHER" id="PTHR19865">
    <property type="entry name" value="U3 SMALL NUCLEOLAR RNA INTERACTING PROTEIN 2"/>
    <property type="match status" value="1"/>
</dbReference>
<evidence type="ECO:0000256" key="6">
    <source>
        <dbReference type="SAM" id="MobiDB-lite"/>
    </source>
</evidence>
<keyword evidence="4" id="KW-0539">Nucleus</keyword>
<gene>
    <name evidence="7" type="ORF">CYMTET_46255</name>
</gene>
<feature type="repeat" description="WD" evidence="5">
    <location>
        <begin position="382"/>
        <end position="423"/>
    </location>
</feature>
<dbReference type="Pfam" id="PF00400">
    <property type="entry name" value="WD40"/>
    <property type="match status" value="4"/>
</dbReference>
<comment type="subcellular location">
    <subcellularLocation>
        <location evidence="1">Nucleus</location>
    </subcellularLocation>
</comment>
<dbReference type="EMBL" id="LGRX02032250">
    <property type="protein sequence ID" value="KAK3244122.1"/>
    <property type="molecule type" value="Genomic_DNA"/>
</dbReference>
<evidence type="ECO:0000313" key="7">
    <source>
        <dbReference type="EMBL" id="KAK3244122.1"/>
    </source>
</evidence>
<keyword evidence="3" id="KW-0677">Repeat</keyword>
<dbReference type="SMART" id="SM00320">
    <property type="entry name" value="WD40"/>
    <property type="match status" value="6"/>
</dbReference>
<feature type="compositionally biased region" description="Acidic residues" evidence="6">
    <location>
        <begin position="28"/>
        <end position="58"/>
    </location>
</feature>
<evidence type="ECO:0000256" key="2">
    <source>
        <dbReference type="ARBA" id="ARBA00022574"/>
    </source>
</evidence>
<feature type="repeat" description="WD" evidence="5">
    <location>
        <begin position="141"/>
        <end position="182"/>
    </location>
</feature>
<dbReference type="Gene3D" id="2.130.10.10">
    <property type="entry name" value="YVTN repeat-like/Quinoprotein amine dehydrogenase"/>
    <property type="match status" value="1"/>
</dbReference>